<comment type="caution">
    <text evidence="2">The sequence shown here is derived from an EMBL/GenBank/DDBJ whole genome shotgun (WGS) entry which is preliminary data.</text>
</comment>
<dbReference type="SUPFAM" id="SSF55729">
    <property type="entry name" value="Acyl-CoA N-acyltransferases (Nat)"/>
    <property type="match status" value="1"/>
</dbReference>
<protein>
    <submittedName>
        <fullName evidence="2">Uncharacterized protein</fullName>
    </submittedName>
</protein>
<dbReference type="Gene3D" id="3.40.630.30">
    <property type="match status" value="1"/>
</dbReference>
<dbReference type="EMBL" id="JAABOA010000302">
    <property type="protein sequence ID" value="KAF9584904.1"/>
    <property type="molecule type" value="Genomic_DNA"/>
</dbReference>
<dbReference type="InterPro" id="IPR016181">
    <property type="entry name" value="Acyl_CoA_acyltransferase"/>
</dbReference>
<evidence type="ECO:0000256" key="1">
    <source>
        <dbReference type="SAM" id="MobiDB-lite"/>
    </source>
</evidence>
<proteinExistence type="predicted"/>
<evidence type="ECO:0000313" key="3">
    <source>
        <dbReference type="Proteomes" id="UP000780801"/>
    </source>
</evidence>
<reference evidence="2" key="1">
    <citation type="journal article" date="2020" name="Fungal Divers.">
        <title>Resolving the Mortierellaceae phylogeny through synthesis of multi-gene phylogenetics and phylogenomics.</title>
        <authorList>
            <person name="Vandepol N."/>
            <person name="Liber J."/>
            <person name="Desiro A."/>
            <person name="Na H."/>
            <person name="Kennedy M."/>
            <person name="Barry K."/>
            <person name="Grigoriev I.V."/>
            <person name="Miller A.N."/>
            <person name="O'Donnell K."/>
            <person name="Stajich J.E."/>
            <person name="Bonito G."/>
        </authorList>
    </citation>
    <scope>NUCLEOTIDE SEQUENCE</scope>
    <source>
        <strain evidence="2">KOD1015</strain>
    </source>
</reference>
<gene>
    <name evidence="2" type="ORF">BGW38_004747</name>
</gene>
<name>A0A9P6KGP6_9FUNG</name>
<dbReference type="AlphaFoldDB" id="A0A9P6KGP6"/>
<feature type="region of interest" description="Disordered" evidence="1">
    <location>
        <begin position="329"/>
        <end position="361"/>
    </location>
</feature>
<evidence type="ECO:0000313" key="2">
    <source>
        <dbReference type="EMBL" id="KAF9584904.1"/>
    </source>
</evidence>
<dbReference type="Proteomes" id="UP000780801">
    <property type="component" value="Unassembled WGS sequence"/>
</dbReference>
<accession>A0A9P6KGP6</accession>
<keyword evidence="3" id="KW-1185">Reference proteome</keyword>
<sequence>MVTESLTEPVSRPNNIDLGDGLLLRWSTPMDAENIAGCLAEAFRWVPLGASFEDHEEPKPNQWVKSGAMRLMSGDSKVMTPYDYAIVENTLAKPGKNPIVACVCLQTCLGYYGSTPIIYAKPEAVGSLPEYRSKGLIRSIFHEMIHPASEAQGHVIQIIPGIPHFYLQFGYEYAIGSRRARLFRDYEKQIPKRPEHEPKEPFHLRAPSLEDIPYLLSLSTSEKMFNHAGLGAYYTEDFWQFVVHIAPETAKTARDFERIVRIIVDEKTGKDAGVIMAAHRSNAIVVNLFSLSEGYSYRDSIYPALRLLIDHAKKPQEWEIRIAEEDAKAAKEAEATKESKESEDTQESKAEQDSEPKQPEERKIAMVGFSLDPKHPVMQLADSSLESHPNYFRLFTRINSYPDFLLKVRGTLEERLAKSSLAGISITFQIDFYRRIVGCTGRGIELVFEDGKLVKAHDWVPPTPEEKMHTARARIALAKEEGRPDTKPIVFKASFPPKSFTRLVVGDLSVDQMLSFYGDSEVEGTEAKLMLEILFPKQQFHFDLFWW</sequence>
<organism evidence="2 3">
    <name type="scientific">Lunasporangiospora selenospora</name>
    <dbReference type="NCBI Taxonomy" id="979761"/>
    <lineage>
        <taxon>Eukaryota</taxon>
        <taxon>Fungi</taxon>
        <taxon>Fungi incertae sedis</taxon>
        <taxon>Mucoromycota</taxon>
        <taxon>Mortierellomycotina</taxon>
        <taxon>Mortierellomycetes</taxon>
        <taxon>Mortierellales</taxon>
        <taxon>Mortierellaceae</taxon>
        <taxon>Lunasporangiospora</taxon>
    </lineage>
</organism>
<dbReference type="OrthoDB" id="2321175at2759"/>